<accession>A0ABU2J622</accession>
<evidence type="ECO:0000256" key="4">
    <source>
        <dbReference type="SAM" id="MobiDB-lite"/>
    </source>
</evidence>
<dbReference type="Gene3D" id="2.40.50.140">
    <property type="entry name" value="Nucleic acid-binding proteins"/>
    <property type="match status" value="1"/>
</dbReference>
<evidence type="ECO:0000313" key="5">
    <source>
        <dbReference type="EMBL" id="MDT0260446.1"/>
    </source>
</evidence>
<dbReference type="EMBL" id="JAVREH010000003">
    <property type="protein sequence ID" value="MDT0260446.1"/>
    <property type="molecule type" value="Genomic_DNA"/>
</dbReference>
<keyword evidence="1 2" id="KW-0238">DNA-binding</keyword>
<feature type="region of interest" description="Disordered" evidence="4">
    <location>
        <begin position="154"/>
        <end position="179"/>
    </location>
</feature>
<sequence length="179" mass="19778">MYGTNITIVGNVVDEVVNKPTQSGLSRASFRVASTQRRKDRETGQWVDGHKFFVNVTFWREFAENVAASLKKGDPVVVNGKIYSRQYVKDENSHIAYEIEPESIGHDLARGTSVFKKRKSGFSGSVELDADGLPMRLEDEGYQLLADGEPDFANADQFSNADPFSNAGPLGDRELMPTG</sequence>
<evidence type="ECO:0000256" key="2">
    <source>
        <dbReference type="PROSITE-ProRule" id="PRU00252"/>
    </source>
</evidence>
<dbReference type="InterPro" id="IPR011344">
    <property type="entry name" value="ssDNA-bd"/>
</dbReference>
<dbReference type="GO" id="GO:0003677">
    <property type="term" value="F:DNA binding"/>
    <property type="evidence" value="ECO:0007669"/>
    <property type="project" value="UniProtKB-KW"/>
</dbReference>
<comment type="caution">
    <text evidence="5">The sequence shown here is derived from an EMBL/GenBank/DDBJ whole genome shotgun (WGS) entry which is preliminary data.</text>
</comment>
<dbReference type="PROSITE" id="PS50935">
    <property type="entry name" value="SSB"/>
    <property type="match status" value="1"/>
</dbReference>
<dbReference type="RefSeq" id="WP_311421597.1">
    <property type="nucleotide sequence ID" value="NZ_JAVREH010000003.1"/>
</dbReference>
<dbReference type="Pfam" id="PF00436">
    <property type="entry name" value="SSB"/>
    <property type="match status" value="1"/>
</dbReference>
<dbReference type="Proteomes" id="UP001183176">
    <property type="component" value="Unassembled WGS sequence"/>
</dbReference>
<dbReference type="InterPro" id="IPR012340">
    <property type="entry name" value="NA-bd_OB-fold"/>
</dbReference>
<evidence type="ECO:0000256" key="1">
    <source>
        <dbReference type="ARBA" id="ARBA00023125"/>
    </source>
</evidence>
<keyword evidence="6" id="KW-1185">Reference proteome</keyword>
<dbReference type="PANTHER" id="PTHR10302">
    <property type="entry name" value="SINGLE-STRANDED DNA-BINDING PROTEIN"/>
    <property type="match status" value="1"/>
</dbReference>
<name>A0ABU2J622_9ACTN</name>
<protein>
    <recommendedName>
        <fullName evidence="3">Single-stranded DNA-binding protein</fullName>
    </recommendedName>
</protein>
<dbReference type="SUPFAM" id="SSF50249">
    <property type="entry name" value="Nucleic acid-binding proteins"/>
    <property type="match status" value="1"/>
</dbReference>
<dbReference type="PANTHER" id="PTHR10302:SF27">
    <property type="entry name" value="SINGLE-STRANDED DNA-BINDING PROTEIN"/>
    <property type="match status" value="1"/>
</dbReference>
<evidence type="ECO:0000256" key="3">
    <source>
        <dbReference type="RuleBase" id="RU000524"/>
    </source>
</evidence>
<proteinExistence type="predicted"/>
<gene>
    <name evidence="5" type="primary">ssb</name>
    <name evidence="5" type="ORF">RM423_03465</name>
</gene>
<organism evidence="5 6">
    <name type="scientific">Jatrophihabitans lederbergiae</name>
    <dbReference type="NCBI Taxonomy" id="3075547"/>
    <lineage>
        <taxon>Bacteria</taxon>
        <taxon>Bacillati</taxon>
        <taxon>Actinomycetota</taxon>
        <taxon>Actinomycetes</taxon>
        <taxon>Jatrophihabitantales</taxon>
        <taxon>Jatrophihabitantaceae</taxon>
        <taxon>Jatrophihabitans</taxon>
    </lineage>
</organism>
<evidence type="ECO:0000313" key="6">
    <source>
        <dbReference type="Proteomes" id="UP001183176"/>
    </source>
</evidence>
<dbReference type="InterPro" id="IPR000424">
    <property type="entry name" value="Primosome_PriB/ssb"/>
</dbReference>
<dbReference type="CDD" id="cd04496">
    <property type="entry name" value="SSB_OBF"/>
    <property type="match status" value="1"/>
</dbReference>
<dbReference type="NCBIfam" id="TIGR00621">
    <property type="entry name" value="ssb"/>
    <property type="match status" value="1"/>
</dbReference>
<reference evidence="6" key="1">
    <citation type="submission" date="2023-07" db="EMBL/GenBank/DDBJ databases">
        <title>30 novel species of actinomycetes from the DSMZ collection.</title>
        <authorList>
            <person name="Nouioui I."/>
        </authorList>
    </citation>
    <scope>NUCLEOTIDE SEQUENCE [LARGE SCALE GENOMIC DNA]</scope>
    <source>
        <strain evidence="6">DSM 44399</strain>
    </source>
</reference>